<keyword evidence="4" id="KW-1185">Reference proteome</keyword>
<dbReference type="InterPro" id="IPR009589">
    <property type="entry name" value="PH_YyaB-like"/>
</dbReference>
<comment type="caution">
    <text evidence="3">The sequence shown here is derived from an EMBL/GenBank/DDBJ whole genome shotgun (WGS) entry which is preliminary data.</text>
</comment>
<keyword evidence="1" id="KW-1133">Transmembrane helix</keyword>
<evidence type="ECO:0000259" key="2">
    <source>
        <dbReference type="Pfam" id="PF06713"/>
    </source>
</evidence>
<reference evidence="4" key="1">
    <citation type="journal article" date="2019" name="Int. J. Syst. Evol. Microbiol.">
        <title>The Global Catalogue of Microorganisms (GCM) 10K type strain sequencing project: providing services to taxonomists for standard genome sequencing and annotation.</title>
        <authorList>
            <consortium name="The Broad Institute Genomics Platform"/>
            <consortium name="The Broad Institute Genome Sequencing Center for Infectious Disease"/>
            <person name="Wu L."/>
            <person name="Ma J."/>
        </authorList>
    </citation>
    <scope>NUCLEOTIDE SEQUENCE [LARGE SCALE GENOMIC DNA]</scope>
    <source>
        <strain evidence="4">JCM 18326</strain>
    </source>
</reference>
<dbReference type="EMBL" id="BAABJX010000059">
    <property type="protein sequence ID" value="GAA4848859.1"/>
    <property type="molecule type" value="Genomic_DNA"/>
</dbReference>
<evidence type="ECO:0000313" key="3">
    <source>
        <dbReference type="EMBL" id="GAA4848859.1"/>
    </source>
</evidence>
<evidence type="ECO:0000313" key="4">
    <source>
        <dbReference type="Proteomes" id="UP001500298"/>
    </source>
</evidence>
<gene>
    <name evidence="3" type="ORF">GCM10023331_37020</name>
</gene>
<organism evidence="3 4">
    <name type="scientific">Algivirga pacifica</name>
    <dbReference type="NCBI Taxonomy" id="1162670"/>
    <lineage>
        <taxon>Bacteria</taxon>
        <taxon>Pseudomonadati</taxon>
        <taxon>Bacteroidota</taxon>
        <taxon>Cytophagia</taxon>
        <taxon>Cytophagales</taxon>
        <taxon>Flammeovirgaceae</taxon>
        <taxon>Algivirga</taxon>
    </lineage>
</organism>
<name>A0ABP9DJM2_9BACT</name>
<feature type="transmembrane region" description="Helical" evidence="1">
    <location>
        <begin position="12"/>
        <end position="30"/>
    </location>
</feature>
<proteinExistence type="predicted"/>
<dbReference type="Pfam" id="PF06713">
    <property type="entry name" value="bPH_4"/>
    <property type="match status" value="1"/>
</dbReference>
<accession>A0ABP9DJM2</accession>
<feature type="transmembrane region" description="Helical" evidence="1">
    <location>
        <begin position="36"/>
        <end position="56"/>
    </location>
</feature>
<keyword evidence="1" id="KW-0812">Transmembrane</keyword>
<evidence type="ECO:0000256" key="1">
    <source>
        <dbReference type="SAM" id="Phobius"/>
    </source>
</evidence>
<keyword evidence="1" id="KW-0472">Membrane</keyword>
<sequence>MKTYKSKFGYGIIGFVVLILSSILLFMIYQNESTETIVSVAGIHLLVLGFCLYLNFSTKYTITDQGLLKVRCGFLYSKEIDVMKIKSIKKSNNLISSPAPSLDRVEVAYGKYDVVIISPKKKVEFADHLTQINPSIENCIDGIRNPSKYGI</sequence>
<protein>
    <recommendedName>
        <fullName evidence="2">Uncharacterized protein YyaB-like PH domain-containing protein</fullName>
    </recommendedName>
</protein>
<feature type="domain" description="Uncharacterized protein YyaB-like PH" evidence="2">
    <location>
        <begin position="58"/>
        <end position="133"/>
    </location>
</feature>
<dbReference type="Proteomes" id="UP001500298">
    <property type="component" value="Unassembled WGS sequence"/>
</dbReference>
<dbReference type="RefSeq" id="WP_345374556.1">
    <property type="nucleotide sequence ID" value="NZ_BAABJX010000059.1"/>
</dbReference>